<reference evidence="2" key="1">
    <citation type="submission" date="2018-05" db="EMBL/GenBank/DDBJ databases">
        <authorList>
            <person name="Lanie J.A."/>
            <person name="Ng W.-L."/>
            <person name="Kazmierczak K.M."/>
            <person name="Andrzejewski T.M."/>
            <person name="Davidsen T.M."/>
            <person name="Wayne K.J."/>
            <person name="Tettelin H."/>
            <person name="Glass J.I."/>
            <person name="Rusch D."/>
            <person name="Podicherti R."/>
            <person name="Tsui H.-C.T."/>
            <person name="Winkler M.E."/>
        </authorList>
    </citation>
    <scope>NUCLEOTIDE SEQUENCE</scope>
</reference>
<sequence length="405" mass="44470">MSGPLEGLKVLEIANWVAAPSACAILADLGAEVVKIEHPETGDPVRGIDVSSRGVVQYSGGINTIFELLNRGKQSVAVNLGVPKGQEVVQKLASQSDVVVTNLTPHRQERYRLRYEDLSVLNPRTIYLALTGYGTEGPERDRSGFDYAAFWARSGIMASLGEAGGPPTQQRPGMGDQTTSLALTTAIGVALYERERSGKGQRIDCSLLHTGMWVIGADIMAALKTKEPVERVPRKKVGNPIFNFYQTADGKWLQLVMIESERFWDGFCSALGIEALTNDPRFASHVNRMQHSPVLLEIIEDRFALDSFDYWAAKLDEQGCIWAPVQTLDQVVDDPQVHANGYTTTLTHPQEGEFEILNPPIKYRRTPGVPTAAAPELGQHTETALLELGYTWDDLVTLKDKGAII</sequence>
<dbReference type="Gene3D" id="3.40.50.10540">
    <property type="entry name" value="Crotonobetainyl-coa:carnitine coa-transferase, domain 1"/>
    <property type="match status" value="1"/>
</dbReference>
<evidence type="ECO:0008006" key="3">
    <source>
        <dbReference type="Google" id="ProtNLM"/>
    </source>
</evidence>
<gene>
    <name evidence="2" type="ORF">METZ01_LOCUS107352</name>
</gene>
<keyword evidence="1" id="KW-0808">Transferase</keyword>
<dbReference type="Pfam" id="PF02515">
    <property type="entry name" value="CoA_transf_3"/>
    <property type="match status" value="1"/>
</dbReference>
<dbReference type="EMBL" id="UINC01012483">
    <property type="protein sequence ID" value="SVA54498.1"/>
    <property type="molecule type" value="Genomic_DNA"/>
</dbReference>
<dbReference type="PANTHER" id="PTHR48207:SF3">
    <property type="entry name" value="SUCCINATE--HYDROXYMETHYLGLUTARATE COA-TRANSFERASE"/>
    <property type="match status" value="1"/>
</dbReference>
<dbReference type="InterPro" id="IPR050483">
    <property type="entry name" value="CoA-transferase_III_domain"/>
</dbReference>
<dbReference type="InterPro" id="IPR003673">
    <property type="entry name" value="CoA-Trfase_fam_III"/>
</dbReference>
<proteinExistence type="predicted"/>
<dbReference type="Gene3D" id="3.30.1540.10">
    <property type="entry name" value="formyl-coa transferase, domain 3"/>
    <property type="match status" value="1"/>
</dbReference>
<organism evidence="2">
    <name type="scientific">marine metagenome</name>
    <dbReference type="NCBI Taxonomy" id="408172"/>
    <lineage>
        <taxon>unclassified sequences</taxon>
        <taxon>metagenomes</taxon>
        <taxon>ecological metagenomes</taxon>
    </lineage>
</organism>
<protein>
    <recommendedName>
        <fullName evidence="3">CoA transferase</fullName>
    </recommendedName>
</protein>
<dbReference type="InterPro" id="IPR044855">
    <property type="entry name" value="CoA-Trfase_III_dom3_sf"/>
</dbReference>
<name>A0A381WQL0_9ZZZZ</name>
<dbReference type="PANTHER" id="PTHR48207">
    <property type="entry name" value="SUCCINATE--HYDROXYMETHYLGLUTARATE COA-TRANSFERASE"/>
    <property type="match status" value="1"/>
</dbReference>
<accession>A0A381WQL0</accession>
<dbReference type="InterPro" id="IPR023606">
    <property type="entry name" value="CoA-Trfase_III_dom_1_sf"/>
</dbReference>
<dbReference type="GO" id="GO:0008410">
    <property type="term" value="F:CoA-transferase activity"/>
    <property type="evidence" value="ECO:0007669"/>
    <property type="project" value="TreeGrafter"/>
</dbReference>
<evidence type="ECO:0000256" key="1">
    <source>
        <dbReference type="ARBA" id="ARBA00022679"/>
    </source>
</evidence>
<dbReference type="SUPFAM" id="SSF89796">
    <property type="entry name" value="CoA-transferase family III (CaiB/BaiF)"/>
    <property type="match status" value="1"/>
</dbReference>
<dbReference type="AlphaFoldDB" id="A0A381WQL0"/>
<evidence type="ECO:0000313" key="2">
    <source>
        <dbReference type="EMBL" id="SVA54498.1"/>
    </source>
</evidence>